<dbReference type="FunFam" id="3.10.20.30:FF:000002">
    <property type="entry name" value="GTP pyrophosphokinase (RelA/SpoT)"/>
    <property type="match status" value="1"/>
</dbReference>
<dbReference type="Proteomes" id="UP000808349">
    <property type="component" value="Unassembled WGS sequence"/>
</dbReference>
<dbReference type="AlphaFoldDB" id="A0A9D7XI55"/>
<dbReference type="SUPFAM" id="SSF81271">
    <property type="entry name" value="TGS-like"/>
    <property type="match status" value="1"/>
</dbReference>
<dbReference type="SMART" id="SM00954">
    <property type="entry name" value="RelA_SpoT"/>
    <property type="match status" value="1"/>
</dbReference>
<dbReference type="InterPro" id="IPR003607">
    <property type="entry name" value="HD/PDEase_dom"/>
</dbReference>
<dbReference type="InterPro" id="IPR007685">
    <property type="entry name" value="RelA_SpoT"/>
</dbReference>
<dbReference type="Pfam" id="PF04607">
    <property type="entry name" value="RelA_SpoT"/>
    <property type="match status" value="1"/>
</dbReference>
<dbReference type="Gene3D" id="1.10.3210.10">
    <property type="entry name" value="Hypothetical protein af1432"/>
    <property type="match status" value="1"/>
</dbReference>
<sequence length="744" mass="84938">MLTLESLPITPFAWPEPDQLLIKAAYRRLLRATRETPPTDEEKNEIRLAFEFALTAHGNQRRKSGEPYITHPLEVARICYEEMGLGYKSVIAALLHDVVEDTPVTLEQVDKHFGNKIAKIVDGLTKLDGLYNVESPQAENFKKVLSTLVDDVRVILIKMADRLHNLRTIDSMPKHKQLKIAAETTYIYAPLAHRLGLYNLKSEFLDICVKITEPDLYHEIVSRLQETQKDRNKFINEFIKPLKAALDHLNIEYKIFGRPKSISSIANKIKTKKVHFEEIFDLFAVRVVVDVPKEREKSVCWQVYSIVTDVHRPIPERLRDWITTPKSNGYESLHTTVIGPHGRYVEVQIRSQRMDDISENGYASHWKYKGVTNIHGIYDHWFDSIRDMLEIKHNDALEFLHDFKSNLYGEEVYVYTPKGEMKVLPKGSTALDFAFSIHTDIGIRASAFKINNKLVTLGYVLESGDQIQVITNVKQKPNEDWLKLVTTGKAKSRIRSALREEQKVIADYGKEILERKFKNNKLLVDENIDILHKALPYKTKLEMLCAFGKEEITWADVVKKFSFENGKLIHSRTEFKEIIKEDDQKNDTIPDASGRLMINGEPGDTYQYTFANCCNPVQGDTVFAYVTSNNGMRIHRSNCPNAENLMVNYGYRILKAEWSNNLGSAFTADLIITGIDDGPGVIQRLTHDISGKLGVNIKSFSIASHEGTFEGKMSLVVSNKNQINLIIQSLSKLPGVTHVRRSDH</sequence>
<dbReference type="EMBL" id="JADKFW010000010">
    <property type="protein sequence ID" value="MBK9718333.1"/>
    <property type="molecule type" value="Genomic_DNA"/>
</dbReference>
<evidence type="ECO:0000256" key="1">
    <source>
        <dbReference type="RuleBase" id="RU003847"/>
    </source>
</evidence>
<dbReference type="PROSITE" id="PS51880">
    <property type="entry name" value="TGS"/>
    <property type="match status" value="1"/>
</dbReference>
<proteinExistence type="inferred from homology"/>
<dbReference type="CDD" id="cd05399">
    <property type="entry name" value="NT_Rel-Spo_like"/>
    <property type="match status" value="1"/>
</dbReference>
<dbReference type="InterPro" id="IPR045600">
    <property type="entry name" value="RelA/SpoT_AH_RIS"/>
</dbReference>
<evidence type="ECO:0000313" key="3">
    <source>
        <dbReference type="EMBL" id="MBK9718333.1"/>
    </source>
</evidence>
<evidence type="ECO:0000313" key="4">
    <source>
        <dbReference type="Proteomes" id="UP000808349"/>
    </source>
</evidence>
<dbReference type="SUPFAM" id="SSF109604">
    <property type="entry name" value="HD-domain/PDEase-like"/>
    <property type="match status" value="1"/>
</dbReference>
<dbReference type="SUPFAM" id="SSF81301">
    <property type="entry name" value="Nucleotidyltransferase"/>
    <property type="match status" value="1"/>
</dbReference>
<dbReference type="CDD" id="cd01668">
    <property type="entry name" value="TGS_RSH"/>
    <property type="match status" value="1"/>
</dbReference>
<dbReference type="InterPro" id="IPR004095">
    <property type="entry name" value="TGS"/>
</dbReference>
<dbReference type="InterPro" id="IPR045865">
    <property type="entry name" value="ACT-like_dom_sf"/>
</dbReference>
<comment type="similarity">
    <text evidence="1">Belongs to the relA/spoT family.</text>
</comment>
<dbReference type="InterPro" id="IPR033655">
    <property type="entry name" value="TGS_RelA/SpoT"/>
</dbReference>
<dbReference type="SUPFAM" id="SSF55021">
    <property type="entry name" value="ACT-like"/>
    <property type="match status" value="1"/>
</dbReference>
<dbReference type="InterPro" id="IPR002912">
    <property type="entry name" value="ACT_dom"/>
</dbReference>
<dbReference type="Gene3D" id="3.30.460.10">
    <property type="entry name" value="Beta Polymerase, domain 2"/>
    <property type="match status" value="1"/>
</dbReference>
<dbReference type="PANTHER" id="PTHR21262">
    <property type="entry name" value="GUANOSINE-3',5'-BIS DIPHOSPHATE 3'-PYROPHOSPHOHYDROLASE"/>
    <property type="match status" value="1"/>
</dbReference>
<organism evidence="3 4">
    <name type="scientific">Candidatus Defluviibacterium haderslevense</name>
    <dbReference type="NCBI Taxonomy" id="2981993"/>
    <lineage>
        <taxon>Bacteria</taxon>
        <taxon>Pseudomonadati</taxon>
        <taxon>Bacteroidota</taxon>
        <taxon>Saprospiria</taxon>
        <taxon>Saprospirales</taxon>
        <taxon>Saprospiraceae</taxon>
        <taxon>Candidatus Defluviibacterium</taxon>
    </lineage>
</organism>
<dbReference type="GO" id="GO:0015969">
    <property type="term" value="P:guanosine tetraphosphate metabolic process"/>
    <property type="evidence" value="ECO:0007669"/>
    <property type="project" value="InterPro"/>
</dbReference>
<dbReference type="Pfam" id="PF13328">
    <property type="entry name" value="HD_4"/>
    <property type="match status" value="1"/>
</dbReference>
<dbReference type="InterPro" id="IPR012676">
    <property type="entry name" value="TGS-like"/>
</dbReference>
<dbReference type="Pfam" id="PF02824">
    <property type="entry name" value="TGS"/>
    <property type="match status" value="1"/>
</dbReference>
<accession>A0A9D7XI55</accession>
<comment type="caution">
    <text evidence="3">The sequence shown here is derived from an EMBL/GenBank/DDBJ whole genome shotgun (WGS) entry which is preliminary data.</text>
</comment>
<comment type="function">
    <text evidence="1">In eubacteria ppGpp (guanosine 3'-diphosphate 5'-diphosphate) is a mediator of the stringent response that coordinates a variety of cellular activities in response to changes in nutritional abundance.</text>
</comment>
<dbReference type="Pfam" id="PF13291">
    <property type="entry name" value="ACT_4"/>
    <property type="match status" value="1"/>
</dbReference>
<reference evidence="3 4" key="1">
    <citation type="submission" date="2020-10" db="EMBL/GenBank/DDBJ databases">
        <title>Connecting structure to function with the recovery of over 1000 high-quality activated sludge metagenome-assembled genomes encoding full-length rRNA genes using long-read sequencing.</title>
        <authorList>
            <person name="Singleton C.M."/>
            <person name="Petriglieri F."/>
            <person name="Kristensen J.M."/>
            <person name="Kirkegaard R.H."/>
            <person name="Michaelsen T.Y."/>
            <person name="Andersen M.H."/>
            <person name="Karst S.M."/>
            <person name="Dueholm M.S."/>
            <person name="Nielsen P.H."/>
            <person name="Albertsen M."/>
        </authorList>
    </citation>
    <scope>NUCLEOTIDE SEQUENCE [LARGE SCALE GENOMIC DNA]</scope>
    <source>
        <strain evidence="3">Ribe_18-Q3-R11-54_BAT3C.373</strain>
    </source>
</reference>
<dbReference type="CDD" id="cd00077">
    <property type="entry name" value="HDc"/>
    <property type="match status" value="1"/>
</dbReference>
<dbReference type="Pfam" id="PF19296">
    <property type="entry name" value="RelA_AH_RIS"/>
    <property type="match status" value="1"/>
</dbReference>
<feature type="domain" description="TGS" evidence="2">
    <location>
        <begin position="410"/>
        <end position="471"/>
    </location>
</feature>
<protein>
    <submittedName>
        <fullName evidence="3">Bifunctional (P)ppGpp synthetase/guanosine-3',5'-bis(Diphosphate) 3'-pyrophosphohydrolase</fullName>
    </submittedName>
</protein>
<dbReference type="InterPro" id="IPR043519">
    <property type="entry name" value="NT_sf"/>
</dbReference>
<dbReference type="FunFam" id="1.10.3210.10:FF:000001">
    <property type="entry name" value="GTP pyrophosphokinase RelA"/>
    <property type="match status" value="1"/>
</dbReference>
<dbReference type="NCBIfam" id="TIGR00691">
    <property type="entry name" value="spoT_relA"/>
    <property type="match status" value="1"/>
</dbReference>
<gene>
    <name evidence="3" type="ORF">IPO85_12645</name>
</gene>
<dbReference type="PANTHER" id="PTHR21262:SF31">
    <property type="entry name" value="GTP PYROPHOSPHOKINASE"/>
    <property type="match status" value="1"/>
</dbReference>
<dbReference type="Gene3D" id="3.30.70.260">
    <property type="match status" value="1"/>
</dbReference>
<evidence type="ECO:0000259" key="2">
    <source>
        <dbReference type="PROSITE" id="PS51880"/>
    </source>
</evidence>
<dbReference type="GO" id="GO:0005886">
    <property type="term" value="C:plasma membrane"/>
    <property type="evidence" value="ECO:0007669"/>
    <property type="project" value="TreeGrafter"/>
</dbReference>
<dbReference type="InterPro" id="IPR012675">
    <property type="entry name" value="Beta-grasp_dom_sf"/>
</dbReference>
<dbReference type="InterPro" id="IPR004811">
    <property type="entry name" value="RelA/Spo_fam"/>
</dbReference>
<dbReference type="Gene3D" id="3.10.20.30">
    <property type="match status" value="1"/>
</dbReference>
<dbReference type="SMART" id="SM00471">
    <property type="entry name" value="HDc"/>
    <property type="match status" value="1"/>
</dbReference>
<name>A0A9D7XI55_9BACT</name>